<keyword evidence="8" id="KW-1185">Reference proteome</keyword>
<dbReference type="SUPFAM" id="SSF52540">
    <property type="entry name" value="P-loop containing nucleoside triphosphate hydrolases"/>
    <property type="match status" value="1"/>
</dbReference>
<sequence length="200" mass="22731">MSKVIGLTGSIGTGKSTVSNFLKEQQIPIIDADVVSREVVEPGQVAYQQIIETFGTSILQSDRQIDRKALGRIVFSDETSRKQLNEIVHPQVHRTMLAKRDHYLNEGIPIIVLDIPLLFENHLQQYVDLIVVVYTTPEIQLQRLMERDQLTREEAQSRINAQTSIDTKAKQADMIIDNSGTFKETKQQCNKLLEDLQSEL</sequence>
<dbReference type="InterPro" id="IPR001977">
    <property type="entry name" value="Depp_CoAkinase"/>
</dbReference>
<organism evidence="7 8">
    <name type="scientific">Paraliobacillus ryukyuensis</name>
    <dbReference type="NCBI Taxonomy" id="200904"/>
    <lineage>
        <taxon>Bacteria</taxon>
        <taxon>Bacillati</taxon>
        <taxon>Bacillota</taxon>
        <taxon>Bacilli</taxon>
        <taxon>Bacillales</taxon>
        <taxon>Bacillaceae</taxon>
        <taxon>Paraliobacillus</taxon>
    </lineage>
</organism>
<dbReference type="OrthoDB" id="9812943at2"/>
<evidence type="ECO:0000256" key="2">
    <source>
        <dbReference type="ARBA" id="ARBA00022741"/>
    </source>
</evidence>
<dbReference type="RefSeq" id="WP_113868313.1">
    <property type="nucleotide sequence ID" value="NZ_BAABQN010000003.1"/>
</dbReference>
<dbReference type="Pfam" id="PF01121">
    <property type="entry name" value="CoaE"/>
    <property type="match status" value="1"/>
</dbReference>
<evidence type="ECO:0000313" key="7">
    <source>
        <dbReference type="EMBL" id="RBO99414.1"/>
    </source>
</evidence>
<dbReference type="PANTHER" id="PTHR10695">
    <property type="entry name" value="DEPHOSPHO-COA KINASE-RELATED"/>
    <property type="match status" value="1"/>
</dbReference>
<keyword evidence="3 5" id="KW-0067">ATP-binding</keyword>
<comment type="function">
    <text evidence="5">Catalyzes the phosphorylation of the 3'-hydroxyl group of dephosphocoenzyme A to form coenzyme A.</text>
</comment>
<dbReference type="GO" id="GO:0015937">
    <property type="term" value="P:coenzyme A biosynthetic process"/>
    <property type="evidence" value="ECO:0007669"/>
    <property type="project" value="UniProtKB-UniRule"/>
</dbReference>
<evidence type="ECO:0000256" key="3">
    <source>
        <dbReference type="ARBA" id="ARBA00022840"/>
    </source>
</evidence>
<evidence type="ECO:0000256" key="1">
    <source>
        <dbReference type="ARBA" id="ARBA00009018"/>
    </source>
</evidence>
<keyword evidence="5" id="KW-0808">Transferase</keyword>
<comment type="similarity">
    <text evidence="1 5">Belongs to the CoaE family.</text>
</comment>
<keyword evidence="4 5" id="KW-0173">Coenzyme A biosynthesis</keyword>
<dbReference type="STRING" id="200904.GCA_900168775_02274"/>
<dbReference type="AlphaFoldDB" id="A0A366ED39"/>
<gene>
    <name evidence="5" type="primary">coaE</name>
    <name evidence="7" type="ORF">DES48_10483</name>
</gene>
<dbReference type="PROSITE" id="PS51219">
    <property type="entry name" value="DPCK"/>
    <property type="match status" value="1"/>
</dbReference>
<dbReference type="HAMAP" id="MF_00376">
    <property type="entry name" value="Dephospho_CoA_kinase"/>
    <property type="match status" value="1"/>
</dbReference>
<feature type="binding site" evidence="5">
    <location>
        <begin position="12"/>
        <end position="17"/>
    </location>
    <ligand>
        <name>ATP</name>
        <dbReference type="ChEBI" id="CHEBI:30616"/>
    </ligand>
</feature>
<dbReference type="CDD" id="cd02022">
    <property type="entry name" value="DPCK"/>
    <property type="match status" value="1"/>
</dbReference>
<evidence type="ECO:0000313" key="8">
    <source>
        <dbReference type="Proteomes" id="UP000252254"/>
    </source>
</evidence>
<keyword evidence="5 7" id="KW-0418">Kinase</keyword>
<dbReference type="NCBIfam" id="TIGR00152">
    <property type="entry name" value="dephospho-CoA kinase"/>
    <property type="match status" value="1"/>
</dbReference>
<comment type="subcellular location">
    <subcellularLocation>
        <location evidence="5">Cytoplasm</location>
    </subcellularLocation>
</comment>
<dbReference type="EC" id="2.7.1.24" evidence="5 6"/>
<protein>
    <recommendedName>
        <fullName evidence="5 6">Dephospho-CoA kinase</fullName>
        <ecNumber evidence="5 6">2.7.1.24</ecNumber>
    </recommendedName>
    <alternativeName>
        <fullName evidence="5">Dephosphocoenzyme A kinase</fullName>
    </alternativeName>
</protein>
<dbReference type="FunFam" id="3.40.50.300:FF:000485">
    <property type="entry name" value="Dephospho-CoA kinase CAB5"/>
    <property type="match status" value="1"/>
</dbReference>
<keyword evidence="2 5" id="KW-0547">Nucleotide-binding</keyword>
<name>A0A366ED39_9BACI</name>
<dbReference type="InterPro" id="IPR027417">
    <property type="entry name" value="P-loop_NTPase"/>
</dbReference>
<accession>A0A366ED39</accession>
<comment type="pathway">
    <text evidence="5">Cofactor biosynthesis; coenzyme A biosynthesis; CoA from (R)-pantothenate: step 5/5.</text>
</comment>
<dbReference type="Gene3D" id="3.40.50.300">
    <property type="entry name" value="P-loop containing nucleotide triphosphate hydrolases"/>
    <property type="match status" value="1"/>
</dbReference>
<dbReference type="GO" id="GO:0004140">
    <property type="term" value="F:dephospho-CoA kinase activity"/>
    <property type="evidence" value="ECO:0007669"/>
    <property type="project" value="UniProtKB-UniRule"/>
</dbReference>
<dbReference type="PANTHER" id="PTHR10695:SF46">
    <property type="entry name" value="BIFUNCTIONAL COENZYME A SYNTHASE-RELATED"/>
    <property type="match status" value="1"/>
</dbReference>
<dbReference type="UniPathway" id="UPA00241">
    <property type="reaction ID" value="UER00356"/>
</dbReference>
<evidence type="ECO:0000256" key="5">
    <source>
        <dbReference type="HAMAP-Rule" id="MF_00376"/>
    </source>
</evidence>
<dbReference type="Proteomes" id="UP000252254">
    <property type="component" value="Unassembled WGS sequence"/>
</dbReference>
<comment type="catalytic activity">
    <reaction evidence="5">
        <text>3'-dephospho-CoA + ATP = ADP + CoA + H(+)</text>
        <dbReference type="Rhea" id="RHEA:18245"/>
        <dbReference type="ChEBI" id="CHEBI:15378"/>
        <dbReference type="ChEBI" id="CHEBI:30616"/>
        <dbReference type="ChEBI" id="CHEBI:57287"/>
        <dbReference type="ChEBI" id="CHEBI:57328"/>
        <dbReference type="ChEBI" id="CHEBI:456216"/>
        <dbReference type="EC" id="2.7.1.24"/>
    </reaction>
</comment>
<dbReference type="GO" id="GO:0005524">
    <property type="term" value="F:ATP binding"/>
    <property type="evidence" value="ECO:0007669"/>
    <property type="project" value="UniProtKB-UniRule"/>
</dbReference>
<proteinExistence type="inferred from homology"/>
<keyword evidence="5" id="KW-0963">Cytoplasm</keyword>
<reference evidence="7 8" key="1">
    <citation type="submission" date="2018-06" db="EMBL/GenBank/DDBJ databases">
        <title>Genomic Encyclopedia of Type Strains, Phase IV (KMG-IV): sequencing the most valuable type-strain genomes for metagenomic binning, comparative biology and taxonomic classification.</title>
        <authorList>
            <person name="Goeker M."/>
        </authorList>
    </citation>
    <scope>NUCLEOTIDE SEQUENCE [LARGE SCALE GENOMIC DNA]</scope>
    <source>
        <strain evidence="7 8">DSM 15140</strain>
    </source>
</reference>
<evidence type="ECO:0000256" key="6">
    <source>
        <dbReference type="NCBIfam" id="TIGR00152"/>
    </source>
</evidence>
<evidence type="ECO:0000256" key="4">
    <source>
        <dbReference type="ARBA" id="ARBA00022993"/>
    </source>
</evidence>
<dbReference type="EMBL" id="QNRI01000004">
    <property type="protein sequence ID" value="RBO99414.1"/>
    <property type="molecule type" value="Genomic_DNA"/>
</dbReference>
<dbReference type="GO" id="GO:0005737">
    <property type="term" value="C:cytoplasm"/>
    <property type="evidence" value="ECO:0007669"/>
    <property type="project" value="UniProtKB-SubCell"/>
</dbReference>
<comment type="caution">
    <text evidence="7">The sequence shown here is derived from an EMBL/GenBank/DDBJ whole genome shotgun (WGS) entry which is preliminary data.</text>
</comment>